<protein>
    <submittedName>
        <fullName evidence="2">DUF2249 domain-containing protein</fullName>
    </submittedName>
</protein>
<dbReference type="RefSeq" id="WP_210512003.1">
    <property type="nucleotide sequence ID" value="NZ_JAFIDN010000006.1"/>
</dbReference>
<evidence type="ECO:0000259" key="1">
    <source>
        <dbReference type="Pfam" id="PF10006"/>
    </source>
</evidence>
<gene>
    <name evidence="2" type="ORF">NATSA_09430</name>
</gene>
<evidence type="ECO:0000313" key="2">
    <source>
        <dbReference type="EMBL" id="MBP3192882.1"/>
    </source>
</evidence>
<proteinExistence type="predicted"/>
<keyword evidence="3" id="KW-1185">Reference proteome</keyword>
<accession>A0A8J7RTV9</accession>
<evidence type="ECO:0000313" key="3">
    <source>
        <dbReference type="Proteomes" id="UP000673975"/>
    </source>
</evidence>
<comment type="caution">
    <text evidence="2">The sequence shown here is derived from an EMBL/GenBank/DDBJ whole genome shotgun (WGS) entry which is preliminary data.</text>
</comment>
<dbReference type="InterPro" id="IPR018720">
    <property type="entry name" value="DUF2249"/>
</dbReference>
<dbReference type="AlphaFoldDB" id="A0A8J7RTV9"/>
<feature type="domain" description="DUF2249" evidence="1">
    <location>
        <begin position="8"/>
        <end position="76"/>
    </location>
</feature>
<organism evidence="2 3">
    <name type="scientific">Natronogracilivirga saccharolytica</name>
    <dbReference type="NCBI Taxonomy" id="2812953"/>
    <lineage>
        <taxon>Bacteria</taxon>
        <taxon>Pseudomonadati</taxon>
        <taxon>Balneolota</taxon>
        <taxon>Balneolia</taxon>
        <taxon>Balneolales</taxon>
        <taxon>Cyclonatronaceae</taxon>
        <taxon>Natronogracilivirga</taxon>
    </lineage>
</organism>
<sequence length="79" mass="8961">MLTEEAILDVRDMTCETRCPMLLETFSNLNPGESFVIVHTFEPVPLKNKLETASEFGVGWERLELGPDFCKVRISKTVT</sequence>
<reference evidence="2" key="1">
    <citation type="submission" date="2021-02" db="EMBL/GenBank/DDBJ databases">
        <title>Natronogracilivirga saccharolytica gen. nov. sp. nov. a new anaerobic, haloalkiliphilic carbohydrate-fermenting bacterium from soda lake and proposing of Cyclonatronumiaceae fam. nov. in the phylum Balneolaeota.</title>
        <authorList>
            <person name="Zhilina T.N."/>
            <person name="Sorokin D.Y."/>
            <person name="Zavarzina D.G."/>
            <person name="Toshchakov S.V."/>
            <person name="Kublanov I.V."/>
        </authorList>
    </citation>
    <scope>NUCLEOTIDE SEQUENCE</scope>
    <source>
        <strain evidence="2">Z-1702</strain>
    </source>
</reference>
<dbReference type="EMBL" id="JAFIDN010000006">
    <property type="protein sequence ID" value="MBP3192882.1"/>
    <property type="molecule type" value="Genomic_DNA"/>
</dbReference>
<dbReference type="Pfam" id="PF10006">
    <property type="entry name" value="DUF2249"/>
    <property type="match status" value="1"/>
</dbReference>
<dbReference type="Proteomes" id="UP000673975">
    <property type="component" value="Unassembled WGS sequence"/>
</dbReference>
<name>A0A8J7RTV9_9BACT</name>